<dbReference type="AlphaFoldDB" id="A0A377BV68"/>
<accession>A0A377BV68</accession>
<evidence type="ECO:0000256" key="1">
    <source>
        <dbReference type="SAM" id="Phobius"/>
    </source>
</evidence>
<proteinExistence type="predicted"/>
<evidence type="ECO:0000313" key="3">
    <source>
        <dbReference type="Proteomes" id="UP000254255"/>
    </source>
</evidence>
<keyword evidence="1" id="KW-0472">Membrane</keyword>
<reference evidence="2 3" key="1">
    <citation type="submission" date="2018-06" db="EMBL/GenBank/DDBJ databases">
        <authorList>
            <consortium name="Pathogen Informatics"/>
            <person name="Doyle S."/>
        </authorList>
    </citation>
    <scope>NUCLEOTIDE SEQUENCE [LARGE SCALE GENOMIC DNA]</scope>
    <source>
        <strain evidence="2 3">NCTC13148</strain>
    </source>
</reference>
<protein>
    <submittedName>
        <fullName evidence="2">Bacteriophage HK620 O-antigen modification protein</fullName>
    </submittedName>
</protein>
<feature type="transmembrane region" description="Helical" evidence="1">
    <location>
        <begin position="6"/>
        <end position="23"/>
    </location>
</feature>
<dbReference type="NCBIfam" id="TIGR04370">
    <property type="entry name" value="glyco_rpt_poly"/>
    <property type="match status" value="1"/>
</dbReference>
<feature type="transmembrane region" description="Helical" evidence="1">
    <location>
        <begin position="133"/>
        <end position="151"/>
    </location>
</feature>
<feature type="transmembrane region" description="Helical" evidence="1">
    <location>
        <begin position="30"/>
        <end position="50"/>
    </location>
</feature>
<keyword evidence="1" id="KW-0812">Transmembrane</keyword>
<dbReference type="EMBL" id="UGET01000004">
    <property type="protein sequence ID" value="STL75980.1"/>
    <property type="molecule type" value="Genomic_DNA"/>
</dbReference>
<organism evidence="2 3">
    <name type="scientific">Escherichia coli</name>
    <dbReference type="NCBI Taxonomy" id="562"/>
    <lineage>
        <taxon>Bacteria</taxon>
        <taxon>Pseudomonadati</taxon>
        <taxon>Pseudomonadota</taxon>
        <taxon>Gammaproteobacteria</taxon>
        <taxon>Enterobacterales</taxon>
        <taxon>Enterobacteriaceae</taxon>
        <taxon>Escherichia</taxon>
    </lineage>
</organism>
<feature type="transmembrane region" description="Helical" evidence="1">
    <location>
        <begin position="157"/>
        <end position="177"/>
    </location>
</feature>
<feature type="transmembrane region" description="Helical" evidence="1">
    <location>
        <begin position="106"/>
        <end position="126"/>
    </location>
</feature>
<name>A0A377BV68_ECOLX</name>
<keyword evidence="1" id="KW-1133">Transmembrane helix</keyword>
<evidence type="ECO:0000313" key="2">
    <source>
        <dbReference type="EMBL" id="STL75980.1"/>
    </source>
</evidence>
<dbReference type="Proteomes" id="UP000254255">
    <property type="component" value="Unassembled WGS sequence"/>
</dbReference>
<sequence>MKKIFIYAPVVLACIIIMHFYRMSDDDSATIAYIFGTYIYSPLIAFGTLIDSGINWSGDYTLRFINAINYKIGISSVEPVKTILDYVYIPSPTNVYSVMQPFYSDMGIYGVAFGAMIYGVLLSAIYSSAKSGNLVMLGLYSILSVSLITQFMSETIITNLSGNIKLLLCMFVVFRFFTKKMNDNKNIHMQKNYNQKVFKH</sequence>
<gene>
    <name evidence="2" type="ORF">NCTC13148_02100</name>
</gene>